<accession>A0ABV6RRT4</accession>
<dbReference type="EMBL" id="JBHLTG010000004">
    <property type="protein sequence ID" value="MFC0679698.1"/>
    <property type="molecule type" value="Genomic_DNA"/>
</dbReference>
<name>A0ABV6RRT4_9GAMM</name>
<dbReference type="Proteomes" id="UP001589896">
    <property type="component" value="Unassembled WGS sequence"/>
</dbReference>
<feature type="chain" id="PRO_5045376512" evidence="1">
    <location>
        <begin position="28"/>
        <end position="76"/>
    </location>
</feature>
<sequence length="76" mass="7921">MNTSKKLLGAALLATVLTTSAIAPVMAQPGAATTATAVEADDDDGFDWGLLGLLGLLGLIPRKRHDTVHHDTTARR</sequence>
<dbReference type="RefSeq" id="WP_386670711.1">
    <property type="nucleotide sequence ID" value="NZ_JBHLTG010000004.1"/>
</dbReference>
<dbReference type="NCBIfam" id="NF041742">
    <property type="entry name" value="WGxxGxxG_fam"/>
    <property type="match status" value="1"/>
</dbReference>
<proteinExistence type="predicted"/>
<organism evidence="2 3">
    <name type="scientific">Lysobacter korlensis</name>
    <dbReference type="NCBI Taxonomy" id="553636"/>
    <lineage>
        <taxon>Bacteria</taxon>
        <taxon>Pseudomonadati</taxon>
        <taxon>Pseudomonadota</taxon>
        <taxon>Gammaproteobacteria</taxon>
        <taxon>Lysobacterales</taxon>
        <taxon>Lysobacteraceae</taxon>
        <taxon>Lysobacter</taxon>
    </lineage>
</organism>
<keyword evidence="1" id="KW-0732">Signal</keyword>
<evidence type="ECO:0000313" key="2">
    <source>
        <dbReference type="EMBL" id="MFC0679698.1"/>
    </source>
</evidence>
<keyword evidence="3" id="KW-1185">Reference proteome</keyword>
<evidence type="ECO:0000313" key="3">
    <source>
        <dbReference type="Proteomes" id="UP001589896"/>
    </source>
</evidence>
<comment type="caution">
    <text evidence="2">The sequence shown here is derived from an EMBL/GenBank/DDBJ whole genome shotgun (WGS) entry which is preliminary data.</text>
</comment>
<evidence type="ECO:0000256" key="1">
    <source>
        <dbReference type="SAM" id="SignalP"/>
    </source>
</evidence>
<reference evidence="2 3" key="1">
    <citation type="submission" date="2024-09" db="EMBL/GenBank/DDBJ databases">
        <authorList>
            <person name="Sun Q."/>
            <person name="Mori K."/>
        </authorList>
    </citation>
    <scope>NUCLEOTIDE SEQUENCE [LARGE SCALE GENOMIC DNA]</scope>
    <source>
        <strain evidence="2 3">KCTC 23076</strain>
    </source>
</reference>
<protein>
    <submittedName>
        <fullName evidence="2">WGxxGxxG family protein</fullName>
    </submittedName>
</protein>
<feature type="signal peptide" evidence="1">
    <location>
        <begin position="1"/>
        <end position="27"/>
    </location>
</feature>
<gene>
    <name evidence="2" type="ORF">ACFFGH_17810</name>
</gene>